<keyword evidence="4" id="KW-0408">Iron</keyword>
<dbReference type="InterPro" id="IPR013785">
    <property type="entry name" value="Aldolase_TIM"/>
</dbReference>
<accession>A0ABW4X8C0</accession>
<reference evidence="8" key="1">
    <citation type="journal article" date="2019" name="Int. J. Syst. Evol. Microbiol.">
        <title>The Global Catalogue of Microorganisms (GCM) 10K type strain sequencing project: providing services to taxonomists for standard genome sequencing and annotation.</title>
        <authorList>
            <consortium name="The Broad Institute Genomics Platform"/>
            <consortium name="The Broad Institute Genome Sequencing Center for Infectious Disease"/>
            <person name="Wu L."/>
            <person name="Ma J."/>
        </authorList>
    </citation>
    <scope>NUCLEOTIDE SEQUENCE [LARGE SCALE GENOMIC DNA]</scope>
    <source>
        <strain evidence="8">JCM 3338</strain>
    </source>
</reference>
<dbReference type="SFLD" id="SFLDG01386">
    <property type="entry name" value="main_SPASM_domain-containing"/>
    <property type="match status" value="1"/>
</dbReference>
<dbReference type="InterPro" id="IPR023867">
    <property type="entry name" value="Sulphatase_maturase_rSAM"/>
</dbReference>
<proteinExistence type="predicted"/>
<dbReference type="SUPFAM" id="SSF102114">
    <property type="entry name" value="Radical SAM enzymes"/>
    <property type="match status" value="1"/>
</dbReference>
<evidence type="ECO:0000313" key="8">
    <source>
        <dbReference type="Proteomes" id="UP001597402"/>
    </source>
</evidence>
<dbReference type="RefSeq" id="WP_376871981.1">
    <property type="nucleotide sequence ID" value="NZ_JBHUHP010000002.1"/>
</dbReference>
<dbReference type="SFLD" id="SFLDG01384">
    <property type="entry name" value="thioether_bond_formation_requi"/>
    <property type="match status" value="1"/>
</dbReference>
<name>A0ABW4X8C0_9ACTN</name>
<keyword evidence="2" id="KW-0949">S-adenosyl-L-methionine</keyword>
<comment type="caution">
    <text evidence="7">The sequence shown here is derived from an EMBL/GenBank/DDBJ whole genome shotgun (WGS) entry which is preliminary data.</text>
</comment>
<dbReference type="Pfam" id="PF04055">
    <property type="entry name" value="Radical_SAM"/>
    <property type="match status" value="1"/>
</dbReference>
<dbReference type="PROSITE" id="PS51918">
    <property type="entry name" value="RADICAL_SAM"/>
    <property type="match status" value="1"/>
</dbReference>
<dbReference type="InterPro" id="IPR007197">
    <property type="entry name" value="rSAM"/>
</dbReference>
<evidence type="ECO:0000256" key="2">
    <source>
        <dbReference type="ARBA" id="ARBA00022691"/>
    </source>
</evidence>
<dbReference type="SFLD" id="SFLDG01067">
    <property type="entry name" value="SPASM/twitch_domain_containing"/>
    <property type="match status" value="1"/>
</dbReference>
<gene>
    <name evidence="7" type="ORF">ACFSHS_03875</name>
</gene>
<dbReference type="Proteomes" id="UP001597402">
    <property type="component" value="Unassembled WGS sequence"/>
</dbReference>
<evidence type="ECO:0000313" key="7">
    <source>
        <dbReference type="EMBL" id="MFD2090703.1"/>
    </source>
</evidence>
<sequence>MTELAARAAPRSPDVHLVDGRHVFVPDGSRLYDVDESTYALLDRATRAGDDAAVRDQLARLGLDGTPYVDDVPPARPPVRALSLAVAQKCNLGCTYCYADGGGFGGPAADMPLETALASVDLLFAEVGPGDRVNLAFLGGEPLLNRPVIRAATARAVEVAGRRGAEVTFSITTNGTRLTADDGDFFEEHAFAVTVSLDGPALVHDRLRPFLGGRGSYERVLERVAPLLQRQRRMQVSARVTVTPVNLGLVDTLDTFVGLGFHGVGFSPLLRSPTGRDELGRAELMTMLGEMVACGQEFERRVLAGERYPFTNAVTAMREIHRGTHRPYPCGAGAGYLGVSADGDLAACHRFVGDPAAAFGSVTEGIDRRRQLRWLDERHVHRQEPCRGCWARYLCGGGCHHEVIARGRPACDYIRGWLHWSIGAYARLSAQRPDWFAG</sequence>
<dbReference type="NCBIfam" id="TIGR04085">
    <property type="entry name" value="rSAM_more_4Fe4S"/>
    <property type="match status" value="1"/>
</dbReference>
<dbReference type="PANTHER" id="PTHR43273">
    <property type="entry name" value="ANAEROBIC SULFATASE-MATURATING ENZYME HOMOLOG ASLB-RELATED"/>
    <property type="match status" value="1"/>
</dbReference>
<evidence type="ECO:0000256" key="3">
    <source>
        <dbReference type="ARBA" id="ARBA00022723"/>
    </source>
</evidence>
<dbReference type="InterPro" id="IPR023885">
    <property type="entry name" value="4Fe4S-binding_SPASM_dom"/>
</dbReference>
<protein>
    <submittedName>
        <fullName evidence="7">Radical SAM protein</fullName>
    </submittedName>
</protein>
<evidence type="ECO:0000256" key="4">
    <source>
        <dbReference type="ARBA" id="ARBA00023004"/>
    </source>
</evidence>
<evidence type="ECO:0000256" key="1">
    <source>
        <dbReference type="ARBA" id="ARBA00001966"/>
    </source>
</evidence>
<organism evidence="7 8">
    <name type="scientific">Blastococcus deserti</name>
    <dbReference type="NCBI Taxonomy" id="2259033"/>
    <lineage>
        <taxon>Bacteria</taxon>
        <taxon>Bacillati</taxon>
        <taxon>Actinomycetota</taxon>
        <taxon>Actinomycetes</taxon>
        <taxon>Geodermatophilales</taxon>
        <taxon>Geodermatophilaceae</taxon>
        <taxon>Blastococcus</taxon>
    </lineage>
</organism>
<dbReference type="InterPro" id="IPR058240">
    <property type="entry name" value="rSAM_sf"/>
</dbReference>
<evidence type="ECO:0000256" key="5">
    <source>
        <dbReference type="ARBA" id="ARBA00023014"/>
    </source>
</evidence>
<dbReference type="SFLD" id="SFLDS00029">
    <property type="entry name" value="Radical_SAM"/>
    <property type="match status" value="1"/>
</dbReference>
<comment type="cofactor">
    <cofactor evidence="1">
        <name>[4Fe-4S] cluster</name>
        <dbReference type="ChEBI" id="CHEBI:49883"/>
    </cofactor>
</comment>
<evidence type="ECO:0000259" key="6">
    <source>
        <dbReference type="PROSITE" id="PS51918"/>
    </source>
</evidence>
<dbReference type="CDD" id="cd01335">
    <property type="entry name" value="Radical_SAM"/>
    <property type="match status" value="1"/>
</dbReference>
<feature type="domain" description="Radical SAM core" evidence="6">
    <location>
        <begin position="76"/>
        <end position="301"/>
    </location>
</feature>
<dbReference type="PANTHER" id="PTHR43273:SF8">
    <property type="entry name" value="RADICAL SAM DOMAIN PROTEIN"/>
    <property type="match status" value="1"/>
</dbReference>
<keyword evidence="3" id="KW-0479">Metal-binding</keyword>
<keyword evidence="5" id="KW-0411">Iron-sulfur</keyword>
<dbReference type="Gene3D" id="3.20.20.70">
    <property type="entry name" value="Aldolase class I"/>
    <property type="match status" value="1"/>
</dbReference>
<dbReference type="EMBL" id="JBHUHP010000002">
    <property type="protein sequence ID" value="MFD2090703.1"/>
    <property type="molecule type" value="Genomic_DNA"/>
</dbReference>
<keyword evidence="8" id="KW-1185">Reference proteome</keyword>